<feature type="transmembrane region" description="Helical" evidence="1">
    <location>
        <begin position="81"/>
        <end position="100"/>
    </location>
</feature>
<reference evidence="3" key="3">
    <citation type="submission" date="2015-04" db="UniProtKB">
        <authorList>
            <consortium name="EnsemblPlants"/>
        </authorList>
    </citation>
    <scope>IDENTIFICATION</scope>
    <source>
        <strain evidence="3">cv. Jemalong A17</strain>
    </source>
</reference>
<dbReference type="HOGENOM" id="CLU_1613293_0_0_1"/>
<accession>A0A072U6N2</accession>
<name>A0A072U6N2_MEDTR</name>
<evidence type="ECO:0000256" key="1">
    <source>
        <dbReference type="SAM" id="Phobius"/>
    </source>
</evidence>
<protein>
    <submittedName>
        <fullName evidence="2">Transmembrane protein, putative</fullName>
    </submittedName>
</protein>
<sequence>MDLIRKVVQRSATALRSMMEVDGGDVASAGGGVVVCATGCGVHRDCSWAFCCGFSFHVVTTSNSSVINPPSSGFLPDRRKVLHGGFMFVLPGVFCSSVAICLLPEVAVLGLGGFRLVILLQWLFQKPEKGAVRIEGEKNTRRIVLAISSFSPTEITDQKQIEFSF</sequence>
<dbReference type="EnsemblPlants" id="KEH25394">
    <property type="protein sequence ID" value="KEH25394"/>
    <property type="gene ID" value="MTR_6g022270"/>
</dbReference>
<evidence type="ECO:0000313" key="3">
    <source>
        <dbReference type="EnsemblPlants" id="KEH25394"/>
    </source>
</evidence>
<evidence type="ECO:0000313" key="4">
    <source>
        <dbReference type="Proteomes" id="UP000002051"/>
    </source>
</evidence>
<dbReference type="EMBL" id="CM001222">
    <property type="protein sequence ID" value="KEH25394.1"/>
    <property type="molecule type" value="Genomic_DNA"/>
</dbReference>
<dbReference type="AlphaFoldDB" id="A0A072U6N2"/>
<reference evidence="2 4" key="1">
    <citation type="journal article" date="2011" name="Nature">
        <title>The Medicago genome provides insight into the evolution of rhizobial symbioses.</title>
        <authorList>
            <person name="Young N.D."/>
            <person name="Debelle F."/>
            <person name="Oldroyd G.E."/>
            <person name="Geurts R."/>
            <person name="Cannon S.B."/>
            <person name="Udvardi M.K."/>
            <person name="Benedito V.A."/>
            <person name="Mayer K.F."/>
            <person name="Gouzy J."/>
            <person name="Schoof H."/>
            <person name="Van de Peer Y."/>
            <person name="Proost S."/>
            <person name="Cook D.R."/>
            <person name="Meyers B.C."/>
            <person name="Spannagl M."/>
            <person name="Cheung F."/>
            <person name="De Mita S."/>
            <person name="Krishnakumar V."/>
            <person name="Gundlach H."/>
            <person name="Zhou S."/>
            <person name="Mudge J."/>
            <person name="Bharti A.K."/>
            <person name="Murray J.D."/>
            <person name="Naoumkina M.A."/>
            <person name="Rosen B."/>
            <person name="Silverstein K.A."/>
            <person name="Tang H."/>
            <person name="Rombauts S."/>
            <person name="Zhao P.X."/>
            <person name="Zhou P."/>
            <person name="Barbe V."/>
            <person name="Bardou P."/>
            <person name="Bechner M."/>
            <person name="Bellec A."/>
            <person name="Berger A."/>
            <person name="Berges H."/>
            <person name="Bidwell S."/>
            <person name="Bisseling T."/>
            <person name="Choisne N."/>
            <person name="Couloux A."/>
            <person name="Denny R."/>
            <person name="Deshpande S."/>
            <person name="Dai X."/>
            <person name="Doyle J.J."/>
            <person name="Dudez A.M."/>
            <person name="Farmer A.D."/>
            <person name="Fouteau S."/>
            <person name="Franken C."/>
            <person name="Gibelin C."/>
            <person name="Gish J."/>
            <person name="Goldstein S."/>
            <person name="Gonzalez A.J."/>
            <person name="Green P.J."/>
            <person name="Hallab A."/>
            <person name="Hartog M."/>
            <person name="Hua A."/>
            <person name="Humphray S.J."/>
            <person name="Jeong D.H."/>
            <person name="Jing Y."/>
            <person name="Jocker A."/>
            <person name="Kenton S.M."/>
            <person name="Kim D.J."/>
            <person name="Klee K."/>
            <person name="Lai H."/>
            <person name="Lang C."/>
            <person name="Lin S."/>
            <person name="Macmil S.L."/>
            <person name="Magdelenat G."/>
            <person name="Matthews L."/>
            <person name="McCorrison J."/>
            <person name="Monaghan E.L."/>
            <person name="Mun J.H."/>
            <person name="Najar F.Z."/>
            <person name="Nicholson C."/>
            <person name="Noirot C."/>
            <person name="O'Bleness M."/>
            <person name="Paule C.R."/>
            <person name="Poulain J."/>
            <person name="Prion F."/>
            <person name="Qin B."/>
            <person name="Qu C."/>
            <person name="Retzel E.F."/>
            <person name="Riddle C."/>
            <person name="Sallet E."/>
            <person name="Samain S."/>
            <person name="Samson N."/>
            <person name="Sanders I."/>
            <person name="Saurat O."/>
            <person name="Scarpelli C."/>
            <person name="Schiex T."/>
            <person name="Segurens B."/>
            <person name="Severin A.J."/>
            <person name="Sherrier D.J."/>
            <person name="Shi R."/>
            <person name="Sims S."/>
            <person name="Singer S.R."/>
            <person name="Sinharoy S."/>
            <person name="Sterck L."/>
            <person name="Viollet A."/>
            <person name="Wang B.B."/>
            <person name="Wang K."/>
            <person name="Wang M."/>
            <person name="Wang X."/>
            <person name="Warfsmann J."/>
            <person name="Weissenbach J."/>
            <person name="White D.D."/>
            <person name="White J.D."/>
            <person name="Wiley G.B."/>
            <person name="Wincker P."/>
            <person name="Xing Y."/>
            <person name="Yang L."/>
            <person name="Yao Z."/>
            <person name="Ying F."/>
            <person name="Zhai J."/>
            <person name="Zhou L."/>
            <person name="Zuber A."/>
            <person name="Denarie J."/>
            <person name="Dixon R.A."/>
            <person name="May G.D."/>
            <person name="Schwartz D.C."/>
            <person name="Rogers J."/>
            <person name="Quetier F."/>
            <person name="Town C.D."/>
            <person name="Roe B.A."/>
        </authorList>
    </citation>
    <scope>NUCLEOTIDE SEQUENCE [LARGE SCALE GENOMIC DNA]</scope>
    <source>
        <strain evidence="2">A17</strain>
        <strain evidence="3 4">cv. Jemalong A17</strain>
    </source>
</reference>
<gene>
    <name evidence="2" type="ordered locus">MTR_6g022270</name>
</gene>
<evidence type="ECO:0000313" key="2">
    <source>
        <dbReference type="EMBL" id="KEH25394.1"/>
    </source>
</evidence>
<reference evidence="2 4" key="2">
    <citation type="journal article" date="2014" name="BMC Genomics">
        <title>An improved genome release (version Mt4.0) for the model legume Medicago truncatula.</title>
        <authorList>
            <person name="Tang H."/>
            <person name="Krishnakumar V."/>
            <person name="Bidwell S."/>
            <person name="Rosen B."/>
            <person name="Chan A."/>
            <person name="Zhou S."/>
            <person name="Gentzbittel L."/>
            <person name="Childs K.L."/>
            <person name="Yandell M."/>
            <person name="Gundlach H."/>
            <person name="Mayer K.F."/>
            <person name="Schwartz D.C."/>
            <person name="Town C.D."/>
        </authorList>
    </citation>
    <scope>GENOME REANNOTATION</scope>
    <source>
        <strain evidence="2">A17</strain>
        <strain evidence="3 4">cv. Jemalong A17</strain>
    </source>
</reference>
<keyword evidence="4" id="KW-1185">Reference proteome</keyword>
<keyword evidence="1 2" id="KW-0812">Transmembrane</keyword>
<keyword evidence="1" id="KW-0472">Membrane</keyword>
<dbReference type="Proteomes" id="UP000002051">
    <property type="component" value="Chromosome 6"/>
</dbReference>
<organism evidence="2 4">
    <name type="scientific">Medicago truncatula</name>
    <name type="common">Barrel medic</name>
    <name type="synonym">Medicago tribuloides</name>
    <dbReference type="NCBI Taxonomy" id="3880"/>
    <lineage>
        <taxon>Eukaryota</taxon>
        <taxon>Viridiplantae</taxon>
        <taxon>Streptophyta</taxon>
        <taxon>Embryophyta</taxon>
        <taxon>Tracheophyta</taxon>
        <taxon>Spermatophyta</taxon>
        <taxon>Magnoliopsida</taxon>
        <taxon>eudicotyledons</taxon>
        <taxon>Gunneridae</taxon>
        <taxon>Pentapetalae</taxon>
        <taxon>rosids</taxon>
        <taxon>fabids</taxon>
        <taxon>Fabales</taxon>
        <taxon>Fabaceae</taxon>
        <taxon>Papilionoideae</taxon>
        <taxon>50 kb inversion clade</taxon>
        <taxon>NPAAA clade</taxon>
        <taxon>Hologalegina</taxon>
        <taxon>IRL clade</taxon>
        <taxon>Trifolieae</taxon>
        <taxon>Medicago</taxon>
    </lineage>
</organism>
<keyword evidence="1" id="KW-1133">Transmembrane helix</keyword>
<proteinExistence type="predicted"/>